<organism evidence="1 2">
    <name type="scientific">Aspergillus phoenicis ATCC 13157</name>
    <dbReference type="NCBI Taxonomy" id="1353007"/>
    <lineage>
        <taxon>Eukaryota</taxon>
        <taxon>Fungi</taxon>
        <taxon>Dikarya</taxon>
        <taxon>Ascomycota</taxon>
        <taxon>Pezizomycotina</taxon>
        <taxon>Eurotiomycetes</taxon>
        <taxon>Eurotiomycetidae</taxon>
        <taxon>Eurotiales</taxon>
        <taxon>Aspergillaceae</taxon>
        <taxon>Aspergillus</taxon>
    </lineage>
</organism>
<gene>
    <name evidence="1" type="ORF">M752DRAFT_28439</name>
</gene>
<dbReference type="AlphaFoldDB" id="A0A370PHG3"/>
<name>A0A370PHG3_ASPPH</name>
<dbReference type="Proteomes" id="UP000254937">
    <property type="component" value="Unassembled WGS sequence"/>
</dbReference>
<proteinExistence type="predicted"/>
<dbReference type="EMBL" id="KZ851855">
    <property type="protein sequence ID" value="RDK41631.1"/>
    <property type="molecule type" value="Genomic_DNA"/>
</dbReference>
<reference evidence="1 2" key="1">
    <citation type="submission" date="2018-07" db="EMBL/GenBank/DDBJ databases">
        <title>Section-level genome sequencing of Aspergillus section Nigri to investigate inter- and intra-species variation.</title>
        <authorList>
            <consortium name="DOE Joint Genome Institute"/>
            <person name="Vesth T.C."/>
            <person name="Nybo J.L."/>
            <person name="Theobald S."/>
            <person name="Frisvad J.C."/>
            <person name="Larsen T.O."/>
            <person name="Nielsen K.F."/>
            <person name="Hoof J.B."/>
            <person name="Brandl J."/>
            <person name="Salamov A."/>
            <person name="Riley R."/>
            <person name="Gladden J.M."/>
            <person name="Phatale P."/>
            <person name="Nielsen M.T."/>
            <person name="Lyhne E.K."/>
            <person name="Kogle M.E."/>
            <person name="Strasser K."/>
            <person name="McDonnell E."/>
            <person name="Barry K."/>
            <person name="Clum A."/>
            <person name="Chen C."/>
            <person name="Nolan M."/>
            <person name="Sandor L."/>
            <person name="Kuo A."/>
            <person name="Lipzen A."/>
            <person name="Hainaut M."/>
            <person name="Drula E."/>
            <person name="Tsang A."/>
            <person name="Magnuson J.K."/>
            <person name="Henrissat B."/>
            <person name="Wiebenga A."/>
            <person name="Simmons B.A."/>
            <person name="Makela M.R."/>
            <person name="De vries R.P."/>
            <person name="Grigoriev I.V."/>
            <person name="Mortensen U.H."/>
            <person name="Baker S.E."/>
            <person name="Andersen M.R."/>
        </authorList>
    </citation>
    <scope>NUCLEOTIDE SEQUENCE [LARGE SCALE GENOMIC DNA]</scope>
    <source>
        <strain evidence="1 2">ATCC 13157</strain>
    </source>
</reference>
<evidence type="ECO:0000313" key="1">
    <source>
        <dbReference type="EMBL" id="RDK41631.1"/>
    </source>
</evidence>
<evidence type="ECO:0000313" key="2">
    <source>
        <dbReference type="Proteomes" id="UP000254937"/>
    </source>
</evidence>
<sequence length="155" mass="17647">MYRMASSQDCSKDQNLWQRTCKFKNNTLMPKNETWSVGLWDLCRGKCTGLAQGIAEVVPASAYMPLTEDRRITACAGISFIRNDVIQETRNSDRDNFGAKQSVAGSYTVDKVEVEVRTRIFDSSKFLVTVHKLHPNHLYMHRVVIKEPLTYPASD</sequence>
<protein>
    <submittedName>
        <fullName evidence="1">Uncharacterized protein</fullName>
    </submittedName>
</protein>
<keyword evidence="2" id="KW-1185">Reference proteome</keyword>
<accession>A0A370PHG3</accession>